<proteinExistence type="predicted"/>
<comment type="caution">
    <text evidence="1">The sequence shown here is derived from an EMBL/GenBank/DDBJ whole genome shotgun (WGS) entry which is preliminary data.</text>
</comment>
<dbReference type="RefSeq" id="WP_264510251.1">
    <property type="nucleotide sequence ID" value="NZ_JAPDDR010000001.1"/>
</dbReference>
<reference evidence="1" key="1">
    <citation type="submission" date="2022-10" db="EMBL/GenBank/DDBJ databases">
        <title>Luteolibacter sp. GHJ8, whole genome shotgun sequencing project.</title>
        <authorList>
            <person name="Zhao G."/>
            <person name="Shen L."/>
        </authorList>
    </citation>
    <scope>NUCLEOTIDE SEQUENCE</scope>
    <source>
        <strain evidence="1">GHJ8</strain>
    </source>
</reference>
<evidence type="ECO:0000313" key="2">
    <source>
        <dbReference type="Proteomes" id="UP001165653"/>
    </source>
</evidence>
<protein>
    <recommendedName>
        <fullName evidence="3">DUF4089 domain-containing protein</fullName>
    </recommendedName>
</protein>
<name>A0ABT3FY12_9BACT</name>
<dbReference type="Proteomes" id="UP001165653">
    <property type="component" value="Unassembled WGS sequence"/>
</dbReference>
<sequence>MSTPPSFEESISAELAALEIPQGETLCNILRGLFLCLRDLNARLAALEEFQCAGEGMQAEPYLG</sequence>
<organism evidence="1 2">
    <name type="scientific">Luteolibacter rhizosphaerae</name>
    <dbReference type="NCBI Taxonomy" id="2989719"/>
    <lineage>
        <taxon>Bacteria</taxon>
        <taxon>Pseudomonadati</taxon>
        <taxon>Verrucomicrobiota</taxon>
        <taxon>Verrucomicrobiia</taxon>
        <taxon>Verrucomicrobiales</taxon>
        <taxon>Verrucomicrobiaceae</taxon>
        <taxon>Luteolibacter</taxon>
    </lineage>
</organism>
<evidence type="ECO:0008006" key="3">
    <source>
        <dbReference type="Google" id="ProtNLM"/>
    </source>
</evidence>
<gene>
    <name evidence="1" type="ORF">OJ996_01030</name>
</gene>
<dbReference type="EMBL" id="JAPDDR010000001">
    <property type="protein sequence ID" value="MCW1912134.1"/>
    <property type="molecule type" value="Genomic_DNA"/>
</dbReference>
<keyword evidence="2" id="KW-1185">Reference proteome</keyword>
<accession>A0ABT3FY12</accession>
<evidence type="ECO:0000313" key="1">
    <source>
        <dbReference type="EMBL" id="MCW1912134.1"/>
    </source>
</evidence>